<evidence type="ECO:0000313" key="1">
    <source>
        <dbReference type="EMBL" id="JAD89975.1"/>
    </source>
</evidence>
<reference evidence="1" key="2">
    <citation type="journal article" date="2015" name="Data Brief">
        <title>Shoot transcriptome of the giant reed, Arundo donax.</title>
        <authorList>
            <person name="Barrero R.A."/>
            <person name="Guerrero F.D."/>
            <person name="Moolhuijzen P."/>
            <person name="Goolsby J.A."/>
            <person name="Tidwell J."/>
            <person name="Bellgard S.E."/>
            <person name="Bellgard M.I."/>
        </authorList>
    </citation>
    <scope>NUCLEOTIDE SEQUENCE</scope>
    <source>
        <tissue evidence="1">Shoot tissue taken approximately 20 cm above the soil surface</tissue>
    </source>
</reference>
<dbReference type="AlphaFoldDB" id="A0A0A9DWD1"/>
<dbReference type="EMBL" id="GBRH01207920">
    <property type="protein sequence ID" value="JAD89975.1"/>
    <property type="molecule type" value="Transcribed_RNA"/>
</dbReference>
<proteinExistence type="predicted"/>
<reference evidence="1" key="1">
    <citation type="submission" date="2014-09" db="EMBL/GenBank/DDBJ databases">
        <authorList>
            <person name="Magalhaes I.L.F."/>
            <person name="Oliveira U."/>
            <person name="Santos F.R."/>
            <person name="Vidigal T.H.D.A."/>
            <person name="Brescovit A.D."/>
            <person name="Santos A.J."/>
        </authorList>
    </citation>
    <scope>NUCLEOTIDE SEQUENCE</scope>
    <source>
        <tissue evidence="1">Shoot tissue taken approximately 20 cm above the soil surface</tissue>
    </source>
</reference>
<organism evidence="1">
    <name type="scientific">Arundo donax</name>
    <name type="common">Giant reed</name>
    <name type="synonym">Donax arundinaceus</name>
    <dbReference type="NCBI Taxonomy" id="35708"/>
    <lineage>
        <taxon>Eukaryota</taxon>
        <taxon>Viridiplantae</taxon>
        <taxon>Streptophyta</taxon>
        <taxon>Embryophyta</taxon>
        <taxon>Tracheophyta</taxon>
        <taxon>Spermatophyta</taxon>
        <taxon>Magnoliopsida</taxon>
        <taxon>Liliopsida</taxon>
        <taxon>Poales</taxon>
        <taxon>Poaceae</taxon>
        <taxon>PACMAD clade</taxon>
        <taxon>Arundinoideae</taxon>
        <taxon>Arundineae</taxon>
        <taxon>Arundo</taxon>
    </lineage>
</organism>
<protein>
    <submittedName>
        <fullName evidence="1">Uncharacterized protein</fullName>
    </submittedName>
</protein>
<name>A0A0A9DWD1_ARUDO</name>
<accession>A0A0A9DWD1</accession>
<sequence length="89" mass="9976">MNPRRLLEAKKTSVTVLSGLQVIPSQVQQSVPFFHDKVGLPSCESPPRNWRRELLSCSVQELVGEAKRSSTRATAMKVVGNLLLYFMCE</sequence>